<sequence>MKALLQSLQVAGDRGLPSSPVPDVALACDEDALSVAASGTFFHEGFPDLSSQASGSDSSNLGVFQRAACLLVRFWFSQPMSVCRVLAAMQDASRFGMGQMPTVEPGVTFLIVPPDKALRASVHCPQPQCRLTDDHGPDWEFPLPSVAGSLVLSGVCVLGPIHSGHGGCDPAGLCFHDEVWLAQSPLTECCRRTLRVLPVVAGELFDTAALEALERTAQGSCTWQQLVGLHQCDHQPLGTWIVDGPPSVAFWTARTLDLWVLSTLVSPGQGVPTPAPSTWQGVDDCYL</sequence>
<evidence type="ECO:0000313" key="2">
    <source>
        <dbReference type="Proteomes" id="UP001311232"/>
    </source>
</evidence>
<keyword evidence="2" id="KW-1185">Reference proteome</keyword>
<protein>
    <submittedName>
        <fullName evidence="1">Uncharacterized protein</fullName>
    </submittedName>
</protein>
<gene>
    <name evidence="1" type="ORF">CRENBAI_000346</name>
</gene>
<organism evidence="1 2">
    <name type="scientific">Crenichthys baileyi</name>
    <name type="common">White River springfish</name>
    <dbReference type="NCBI Taxonomy" id="28760"/>
    <lineage>
        <taxon>Eukaryota</taxon>
        <taxon>Metazoa</taxon>
        <taxon>Chordata</taxon>
        <taxon>Craniata</taxon>
        <taxon>Vertebrata</taxon>
        <taxon>Euteleostomi</taxon>
        <taxon>Actinopterygii</taxon>
        <taxon>Neopterygii</taxon>
        <taxon>Teleostei</taxon>
        <taxon>Neoteleostei</taxon>
        <taxon>Acanthomorphata</taxon>
        <taxon>Ovalentaria</taxon>
        <taxon>Atherinomorphae</taxon>
        <taxon>Cyprinodontiformes</taxon>
        <taxon>Goodeidae</taxon>
        <taxon>Crenichthys</taxon>
    </lineage>
</organism>
<reference evidence="1 2" key="1">
    <citation type="submission" date="2021-06" db="EMBL/GenBank/DDBJ databases">
        <authorList>
            <person name="Palmer J.M."/>
        </authorList>
    </citation>
    <scope>NUCLEOTIDE SEQUENCE [LARGE SCALE GENOMIC DNA]</scope>
    <source>
        <strain evidence="1 2">MEX-2019</strain>
        <tissue evidence="1">Muscle</tissue>
    </source>
</reference>
<comment type="caution">
    <text evidence="1">The sequence shown here is derived from an EMBL/GenBank/DDBJ whole genome shotgun (WGS) entry which is preliminary data.</text>
</comment>
<name>A0AAV9QTA4_9TELE</name>
<proteinExistence type="predicted"/>
<dbReference type="Proteomes" id="UP001311232">
    <property type="component" value="Unassembled WGS sequence"/>
</dbReference>
<evidence type="ECO:0000313" key="1">
    <source>
        <dbReference type="EMBL" id="KAK5599005.1"/>
    </source>
</evidence>
<dbReference type="EMBL" id="JAHHUM010002973">
    <property type="protein sequence ID" value="KAK5599005.1"/>
    <property type="molecule type" value="Genomic_DNA"/>
</dbReference>
<dbReference type="AlphaFoldDB" id="A0AAV9QTA4"/>
<accession>A0AAV9QTA4</accession>